<reference evidence="10 11" key="1">
    <citation type="submission" date="2024-10" db="EMBL/GenBank/DDBJ databases">
        <title>The Natural Products Discovery Center: Release of the First 8490 Sequenced Strains for Exploring Actinobacteria Biosynthetic Diversity.</title>
        <authorList>
            <person name="Kalkreuter E."/>
            <person name="Kautsar S.A."/>
            <person name="Yang D."/>
            <person name="Bader C.D."/>
            <person name="Teijaro C.N."/>
            <person name="Fluegel L."/>
            <person name="Davis C.M."/>
            <person name="Simpson J.R."/>
            <person name="Lauterbach L."/>
            <person name="Steele A.D."/>
            <person name="Gui C."/>
            <person name="Meng S."/>
            <person name="Li G."/>
            <person name="Viehrig K."/>
            <person name="Ye F."/>
            <person name="Su P."/>
            <person name="Kiefer A.F."/>
            <person name="Nichols A."/>
            <person name="Cepeda A.J."/>
            <person name="Yan W."/>
            <person name="Fan B."/>
            <person name="Jiang Y."/>
            <person name="Adhikari A."/>
            <person name="Zheng C.-J."/>
            <person name="Schuster L."/>
            <person name="Cowan T.M."/>
            <person name="Smanski M.J."/>
            <person name="Chevrette M.G."/>
            <person name="De Carvalho L.P.S."/>
            <person name="Shen B."/>
        </authorList>
    </citation>
    <scope>NUCLEOTIDE SEQUENCE [LARGE SCALE GENOMIC DNA]</scope>
    <source>
        <strain evidence="10 11">NPDC019275</strain>
    </source>
</reference>
<proteinExistence type="inferred from homology"/>
<keyword evidence="3 10" id="KW-0808">Transferase</keyword>
<dbReference type="RefSeq" id="WP_357404667.1">
    <property type="nucleotide sequence ID" value="NZ_JBEYCD010000005.1"/>
</dbReference>
<dbReference type="NCBIfam" id="TIGR03025">
    <property type="entry name" value="EPS_sugtrans"/>
    <property type="match status" value="1"/>
</dbReference>
<feature type="region of interest" description="Disordered" evidence="7">
    <location>
        <begin position="1"/>
        <end position="24"/>
    </location>
</feature>
<dbReference type="Gene3D" id="3.40.50.720">
    <property type="entry name" value="NAD(P)-binding Rossmann-like Domain"/>
    <property type="match status" value="1"/>
</dbReference>
<dbReference type="PANTHER" id="PTHR30576">
    <property type="entry name" value="COLANIC BIOSYNTHESIS UDP-GLUCOSE LIPID CARRIER TRANSFERASE"/>
    <property type="match status" value="1"/>
</dbReference>
<comment type="caution">
    <text evidence="10">The sequence shown here is derived from an EMBL/GenBank/DDBJ whole genome shotgun (WGS) entry which is preliminary data.</text>
</comment>
<dbReference type="EMBL" id="JBIRYO010000003">
    <property type="protein sequence ID" value="MFI2472815.1"/>
    <property type="molecule type" value="Genomic_DNA"/>
</dbReference>
<evidence type="ECO:0000259" key="9">
    <source>
        <dbReference type="Pfam" id="PF02397"/>
    </source>
</evidence>
<evidence type="ECO:0000256" key="4">
    <source>
        <dbReference type="ARBA" id="ARBA00022692"/>
    </source>
</evidence>
<dbReference type="Proteomes" id="UP001611415">
    <property type="component" value="Unassembled WGS sequence"/>
</dbReference>
<dbReference type="PANTHER" id="PTHR30576:SF10">
    <property type="entry name" value="SLL5057 PROTEIN"/>
    <property type="match status" value="1"/>
</dbReference>
<evidence type="ECO:0000256" key="8">
    <source>
        <dbReference type="SAM" id="Phobius"/>
    </source>
</evidence>
<evidence type="ECO:0000256" key="3">
    <source>
        <dbReference type="ARBA" id="ARBA00022679"/>
    </source>
</evidence>
<protein>
    <submittedName>
        <fullName evidence="10">Sugar transferase</fullName>
        <ecNumber evidence="10">2.7.8.-</ecNumber>
    </submittedName>
</protein>
<feature type="transmembrane region" description="Helical" evidence="8">
    <location>
        <begin position="72"/>
        <end position="92"/>
    </location>
</feature>
<dbReference type="EC" id="2.7.8.-" evidence="10"/>
<name>A0ABW7WVF0_9NOCA</name>
<keyword evidence="4 8" id="KW-0812">Transmembrane</keyword>
<feature type="transmembrane region" description="Helical" evidence="8">
    <location>
        <begin position="136"/>
        <end position="155"/>
    </location>
</feature>
<comment type="similarity">
    <text evidence="2">Belongs to the bacterial sugar transferase family.</text>
</comment>
<feature type="transmembrane region" description="Helical" evidence="8">
    <location>
        <begin position="312"/>
        <end position="337"/>
    </location>
</feature>
<dbReference type="InterPro" id="IPR003362">
    <property type="entry name" value="Bact_transf"/>
</dbReference>
<evidence type="ECO:0000256" key="2">
    <source>
        <dbReference type="ARBA" id="ARBA00006464"/>
    </source>
</evidence>
<evidence type="ECO:0000313" key="11">
    <source>
        <dbReference type="Proteomes" id="UP001611415"/>
    </source>
</evidence>
<keyword evidence="6 8" id="KW-0472">Membrane</keyword>
<evidence type="ECO:0000256" key="6">
    <source>
        <dbReference type="ARBA" id="ARBA00023136"/>
    </source>
</evidence>
<comment type="subcellular location">
    <subcellularLocation>
        <location evidence="1">Membrane</location>
        <topology evidence="1">Multi-pass membrane protein</topology>
    </subcellularLocation>
</comment>
<dbReference type="Pfam" id="PF02397">
    <property type="entry name" value="Bac_transf"/>
    <property type="match status" value="1"/>
</dbReference>
<feature type="transmembrane region" description="Helical" evidence="8">
    <location>
        <begin position="113"/>
        <end position="130"/>
    </location>
</feature>
<feature type="domain" description="Bacterial sugar transferase" evidence="9">
    <location>
        <begin position="311"/>
        <end position="498"/>
    </location>
</feature>
<feature type="transmembrane region" description="Helical" evidence="8">
    <location>
        <begin position="32"/>
        <end position="52"/>
    </location>
</feature>
<organism evidence="10 11">
    <name type="scientific">Nocardia xishanensis</name>
    <dbReference type="NCBI Taxonomy" id="238964"/>
    <lineage>
        <taxon>Bacteria</taxon>
        <taxon>Bacillati</taxon>
        <taxon>Actinomycetota</taxon>
        <taxon>Actinomycetes</taxon>
        <taxon>Mycobacteriales</taxon>
        <taxon>Nocardiaceae</taxon>
        <taxon>Nocardia</taxon>
    </lineage>
</organism>
<dbReference type="Pfam" id="PF13727">
    <property type="entry name" value="CoA_binding_3"/>
    <property type="match status" value="1"/>
</dbReference>
<accession>A0ABW7WVF0</accession>
<evidence type="ECO:0000256" key="1">
    <source>
        <dbReference type="ARBA" id="ARBA00004141"/>
    </source>
</evidence>
<evidence type="ECO:0000313" key="10">
    <source>
        <dbReference type="EMBL" id="MFI2472815.1"/>
    </source>
</evidence>
<feature type="compositionally biased region" description="Acidic residues" evidence="7">
    <location>
        <begin position="1"/>
        <end position="12"/>
    </location>
</feature>
<evidence type="ECO:0000256" key="5">
    <source>
        <dbReference type="ARBA" id="ARBA00022989"/>
    </source>
</evidence>
<keyword evidence="5 8" id="KW-1133">Transmembrane helix</keyword>
<sequence length="504" mass="54791">MSYELTDGDDLDISGPSHIPPRSERERWQADYVKHLAATDLAVIAAAVGLAQVIRFGGPAAPPLAWRLPYEIGYTVVSVALALTWALFLAAGNTRSPQVVGSGTEEYRRLVSATLRLFGAVAIVSLIVQIDFARGYLAIALPLGVLGLMFSRLAWRWHTRGRRRDRAEYLTSVLVVGAPEAAQAMASAFSRDPDAGYRVVGVCIPDGIAATGPYWLRASGRTFSVVGDDRSVLEAVRRSGADTVAVTATDYLGPIELRRMAWELDPLGVELIVAPGVVDIAGTRLTNRLVAGMPMLHIAKPQYDRAKSTGKALFDACFAGGVLLAIAPVLLAIALAVKLTSPGPVFYLSERIGRGGKPFRMIKFRSMYQDAERTVSALIEANGGNPVFFKMKDDPRVTPVGRVIRKFSLDELPQFLNVLRGEMSIVGPRPQVQREVDTYDGEMRRRLLVKPGITGLWQVSGRSDLSLEDSVRLDLSYVENWSMVLDLLLIAKTIGAVARGEGAY</sequence>
<dbReference type="InterPro" id="IPR017475">
    <property type="entry name" value="EPS_sugar_tfrase"/>
</dbReference>
<evidence type="ECO:0000256" key="7">
    <source>
        <dbReference type="SAM" id="MobiDB-lite"/>
    </source>
</evidence>
<keyword evidence="11" id="KW-1185">Reference proteome</keyword>
<dbReference type="GO" id="GO:0016740">
    <property type="term" value="F:transferase activity"/>
    <property type="evidence" value="ECO:0007669"/>
    <property type="project" value="UniProtKB-KW"/>
</dbReference>
<gene>
    <name evidence="10" type="ORF">ACH49W_05500</name>
</gene>